<feature type="compositionally biased region" description="Acidic residues" evidence="3">
    <location>
        <begin position="574"/>
        <end position="591"/>
    </location>
</feature>
<dbReference type="Pfam" id="PF01031">
    <property type="entry name" value="Dynamin_M"/>
    <property type="match status" value="2"/>
</dbReference>
<dbReference type="EMBL" id="CACVBS010000029">
    <property type="protein sequence ID" value="CAA7260366.1"/>
    <property type="molecule type" value="Genomic_DNA"/>
</dbReference>
<dbReference type="InterPro" id="IPR000375">
    <property type="entry name" value="Dynamin_stalk"/>
</dbReference>
<feature type="compositionally biased region" description="Low complexity" evidence="3">
    <location>
        <begin position="105"/>
        <end position="124"/>
    </location>
</feature>
<dbReference type="SUPFAM" id="SSF52540">
    <property type="entry name" value="P-loop containing nucleoside triphosphate hydrolases"/>
    <property type="match status" value="1"/>
</dbReference>
<dbReference type="GO" id="GO:0005874">
    <property type="term" value="C:microtubule"/>
    <property type="evidence" value="ECO:0007669"/>
    <property type="project" value="TreeGrafter"/>
</dbReference>
<dbReference type="GO" id="GO:0003924">
    <property type="term" value="F:GTPase activity"/>
    <property type="evidence" value="ECO:0007669"/>
    <property type="project" value="InterPro"/>
</dbReference>
<dbReference type="Gene3D" id="3.40.50.300">
    <property type="entry name" value="P-loop containing nucleotide triphosphate hydrolases"/>
    <property type="match status" value="1"/>
</dbReference>
<feature type="region of interest" description="Disordered" evidence="3">
    <location>
        <begin position="73"/>
        <end position="134"/>
    </location>
</feature>
<dbReference type="Pfam" id="PF02212">
    <property type="entry name" value="GED"/>
    <property type="match status" value="1"/>
</dbReference>
<evidence type="ECO:0000313" key="7">
    <source>
        <dbReference type="Proteomes" id="UP000467700"/>
    </source>
</evidence>
<dbReference type="PRINTS" id="PR00195">
    <property type="entry name" value="DYNAMIN"/>
</dbReference>
<dbReference type="GO" id="GO:0005525">
    <property type="term" value="F:GTP binding"/>
    <property type="evidence" value="ECO:0007669"/>
    <property type="project" value="InterPro"/>
</dbReference>
<dbReference type="Proteomes" id="UP000467700">
    <property type="component" value="Unassembled WGS sequence"/>
</dbReference>
<keyword evidence="7" id="KW-1185">Reference proteome</keyword>
<sequence>MRPLGVIVRPTFTSSHKVLISSKQPHRRLLTIGNFKSITFPRAAARFHEAERKHNTPLPAGPKARGQVAFINTPNVLPGHPMSDTRSNSNSGMSVSDDGNVQRGSMASTPSTSDSSSDVDSAPTGVGLSNPQLSHGRRQMLDLVNKLHSTGVQVDIDLPQIAVIGSQSAGKSSLIESISGITLPRASGTCTRCPTECRLSRSDSPWQCIVSLRFITDSTGQPLGQARNQPFGKVIFDKGEVEERIRRAQRAILNPNLPIKHFLEDDEDDSSQDSQLSFSNNCVTLQISGPDVADLSFCDLPGLIASVSSSRGHGNDIALVENLVTSYIKKPSCIILLTVTCETDFENQGAHRLTKQHDSEGKRTIGVLTKPDRIPTGEETNWLPFIRNEKETLENNWFCVKQPSSKDLQSNITWSQARQMENDFFSSQAPWCELEGMYQKYLRTGNLVERLSSVLSDLIAKRLPQIQEELEKSIVSTKEKLLQLPREPSSDPRSEISTLLHTFTSDLARHVDGVPDEVEASPDGIGSGLIQAIRPAQERFRKAIRATAPNFRPFEKKDSGKKHLHRAAFLQSEEGIEGEGEASDSDEDEEGNAVLDYGDRVGRKRKSSSVDNKIYIDEVLEKAHRARTRELPGNYPFVVQKVFIKNIIKEWHTPAMVLCRTVHSTIADHVKKLVAKHFSDFGQGYLEHRVNAIIHLHLKACLERAQERIDWLLHLEDLPFSLNTHYLSDYRSKFFSYYKGAREKYERSDVIRAIKQHTKNPVPAAPSPTANRNVAVAPPTGIAKVLAALAEIGLSGIKAEDIPKLFPPDRMEPALGIMADVRAYFQVAYKRFADNVPLAIDLELVRGVERDILAALYMNLGVNGADGHRICKEFAQESPQISDRRAELLKKLERLEFASGELLSLGI</sequence>
<feature type="domain" description="GED" evidence="4">
    <location>
        <begin position="814"/>
        <end position="907"/>
    </location>
</feature>
<dbReference type="InterPro" id="IPR027417">
    <property type="entry name" value="P-loop_NTPase"/>
</dbReference>
<dbReference type="SMART" id="SM00053">
    <property type="entry name" value="DYNc"/>
    <property type="match status" value="1"/>
</dbReference>
<dbReference type="PROSITE" id="PS51388">
    <property type="entry name" value="GED"/>
    <property type="match status" value="1"/>
</dbReference>
<evidence type="ECO:0000256" key="1">
    <source>
        <dbReference type="ARBA" id="ARBA00022741"/>
    </source>
</evidence>
<dbReference type="GO" id="GO:0008017">
    <property type="term" value="F:microtubule binding"/>
    <property type="evidence" value="ECO:0007669"/>
    <property type="project" value="TreeGrafter"/>
</dbReference>
<dbReference type="GO" id="GO:0031623">
    <property type="term" value="P:receptor internalization"/>
    <property type="evidence" value="ECO:0007669"/>
    <property type="project" value="TreeGrafter"/>
</dbReference>
<dbReference type="OrthoDB" id="5061070at2759"/>
<evidence type="ECO:0000259" key="5">
    <source>
        <dbReference type="PROSITE" id="PS51718"/>
    </source>
</evidence>
<keyword evidence="2" id="KW-0342">GTP-binding</keyword>
<dbReference type="Pfam" id="PF00350">
    <property type="entry name" value="Dynamin_N"/>
    <property type="match status" value="1"/>
</dbReference>
<dbReference type="Gene3D" id="1.20.120.1240">
    <property type="entry name" value="Dynamin, middle domain"/>
    <property type="match status" value="1"/>
</dbReference>
<feature type="compositionally biased region" description="Polar residues" evidence="3">
    <location>
        <begin position="84"/>
        <end position="103"/>
    </location>
</feature>
<feature type="domain" description="Dynamin-type G" evidence="5">
    <location>
        <begin position="155"/>
        <end position="464"/>
    </location>
</feature>
<dbReference type="CDD" id="cd08771">
    <property type="entry name" value="DLP_1"/>
    <property type="match status" value="1"/>
</dbReference>
<evidence type="ECO:0000256" key="3">
    <source>
        <dbReference type="SAM" id="MobiDB-lite"/>
    </source>
</evidence>
<dbReference type="GO" id="GO:0005886">
    <property type="term" value="C:plasma membrane"/>
    <property type="evidence" value="ECO:0007669"/>
    <property type="project" value="TreeGrafter"/>
</dbReference>
<proteinExistence type="predicted"/>
<dbReference type="PANTHER" id="PTHR11566">
    <property type="entry name" value="DYNAMIN"/>
    <property type="match status" value="1"/>
</dbReference>
<dbReference type="InterPro" id="IPR045063">
    <property type="entry name" value="Dynamin_N"/>
</dbReference>
<dbReference type="InterPro" id="IPR001401">
    <property type="entry name" value="Dynamin_GTPase"/>
</dbReference>
<dbReference type="InterPro" id="IPR003130">
    <property type="entry name" value="GED"/>
</dbReference>
<organism evidence="6 7">
    <name type="scientific">Cyclocybe aegerita</name>
    <name type="common">Black poplar mushroom</name>
    <name type="synonym">Agrocybe aegerita</name>
    <dbReference type="NCBI Taxonomy" id="1973307"/>
    <lineage>
        <taxon>Eukaryota</taxon>
        <taxon>Fungi</taxon>
        <taxon>Dikarya</taxon>
        <taxon>Basidiomycota</taxon>
        <taxon>Agaricomycotina</taxon>
        <taxon>Agaricomycetes</taxon>
        <taxon>Agaricomycetidae</taxon>
        <taxon>Agaricales</taxon>
        <taxon>Agaricineae</taxon>
        <taxon>Bolbitiaceae</taxon>
        <taxon>Cyclocybe</taxon>
    </lineage>
</organism>
<name>A0A8S0W7M4_CYCAE</name>
<dbReference type="AlphaFoldDB" id="A0A8S0W7M4"/>
<dbReference type="InterPro" id="IPR030381">
    <property type="entry name" value="G_DYNAMIN_dom"/>
</dbReference>
<dbReference type="InterPro" id="IPR020850">
    <property type="entry name" value="GED_dom"/>
</dbReference>
<dbReference type="PROSITE" id="PS51718">
    <property type="entry name" value="G_DYNAMIN_2"/>
    <property type="match status" value="1"/>
</dbReference>
<feature type="region of interest" description="Disordered" evidence="3">
    <location>
        <begin position="568"/>
        <end position="598"/>
    </location>
</feature>
<evidence type="ECO:0000256" key="2">
    <source>
        <dbReference type="ARBA" id="ARBA00023134"/>
    </source>
</evidence>
<comment type="caution">
    <text evidence="6">The sequence shown here is derived from an EMBL/GenBank/DDBJ whole genome shotgun (WGS) entry which is preliminary data.</text>
</comment>
<evidence type="ECO:0000313" key="6">
    <source>
        <dbReference type="EMBL" id="CAA7260366.1"/>
    </source>
</evidence>
<evidence type="ECO:0000259" key="4">
    <source>
        <dbReference type="PROSITE" id="PS51388"/>
    </source>
</evidence>
<protein>
    <submittedName>
        <fullName evidence="6">Uncharacterized protein</fullName>
    </submittedName>
</protein>
<dbReference type="InterPro" id="IPR022812">
    <property type="entry name" value="Dynamin"/>
</dbReference>
<keyword evidence="1" id="KW-0547">Nucleotide-binding</keyword>
<reference evidence="6 7" key="1">
    <citation type="submission" date="2020-01" db="EMBL/GenBank/DDBJ databases">
        <authorList>
            <person name="Gupta K D."/>
        </authorList>
    </citation>
    <scope>NUCLEOTIDE SEQUENCE [LARGE SCALE GENOMIC DNA]</scope>
</reference>
<gene>
    <name evidence="6" type="ORF">AAE3_LOCUS2756</name>
</gene>
<dbReference type="PANTHER" id="PTHR11566:SF131">
    <property type="entry name" value="GTPASE, PUTATIVE (AFU_ORTHOLOGUE AFUA_6G07630)-RELATED"/>
    <property type="match status" value="1"/>
</dbReference>
<accession>A0A8S0W7M4</accession>
<dbReference type="GO" id="GO:0005737">
    <property type="term" value="C:cytoplasm"/>
    <property type="evidence" value="ECO:0007669"/>
    <property type="project" value="TreeGrafter"/>
</dbReference>